<organism evidence="1 2">
    <name type="scientific">Alteromonas mediterranea (strain DSM 17117 / CIP 110805 / LMG 28347 / Deep ecotype)</name>
    <dbReference type="NCBI Taxonomy" id="1774373"/>
    <lineage>
        <taxon>Bacteria</taxon>
        <taxon>Pseudomonadati</taxon>
        <taxon>Pseudomonadota</taxon>
        <taxon>Gammaproteobacteria</taxon>
        <taxon>Alteromonadales</taxon>
        <taxon>Alteromonadaceae</taxon>
        <taxon>Alteromonas/Salinimonas group</taxon>
        <taxon>Alteromonas</taxon>
    </lineage>
</organism>
<dbReference type="SUPFAM" id="SSF53474">
    <property type="entry name" value="alpha/beta-Hydrolases"/>
    <property type="match status" value="1"/>
</dbReference>
<reference evidence="1 2" key="2">
    <citation type="journal article" date="2015" name="Antonie Van Leeuwenhoek">
        <title>Ecophysiological diversity of a novel member of the genus Alteromonas, and description of Alteromonas mediterranea sp. nov.</title>
        <authorList>
            <person name="Ivanova E.P."/>
            <person name="Lopez-Perez M."/>
            <person name="Zabalos M."/>
            <person name="Nguyen S.H."/>
            <person name="Webb H.K."/>
            <person name="Ryan J."/>
            <person name="Lagutin K."/>
            <person name="Vyssotski M."/>
            <person name="Crawford R.J."/>
            <person name="Rodriguez-Valera F."/>
        </authorList>
    </citation>
    <scope>NUCLEOTIDE SEQUENCE [LARGE SCALE GENOMIC DNA]</scope>
    <source>
        <strain evidence="2">DSM 17117 / CIP 110805 / LMG 28347 / Deep ecotype</strain>
    </source>
</reference>
<protein>
    <recommendedName>
        <fullName evidence="3">Alpha/beta hydrolase</fullName>
    </recommendedName>
</protein>
<dbReference type="EMBL" id="CP001103">
    <property type="protein sequence ID" value="AEA98902.1"/>
    <property type="molecule type" value="Genomic_DNA"/>
</dbReference>
<evidence type="ECO:0000313" key="2">
    <source>
        <dbReference type="Proteomes" id="UP000001870"/>
    </source>
</evidence>
<proteinExistence type="predicted"/>
<evidence type="ECO:0000313" key="1">
    <source>
        <dbReference type="EMBL" id="AEA98902.1"/>
    </source>
</evidence>
<dbReference type="HOGENOM" id="CLU_1217746_0_0_6"/>
<reference evidence="1 2" key="1">
    <citation type="journal article" date="2008" name="ISME J.">
        <title>Comparative genomics of two ecotypes of the marine planktonic copiotroph Alteromonas macleodii suggests alternative lifestyles associated with different kinds of particulate organic matter.</title>
        <authorList>
            <person name="Ivars-Martinez E."/>
            <person name="Martin-Cuadrado A.B."/>
            <person name="D'Auria G."/>
            <person name="Mira A."/>
            <person name="Ferriera S."/>
            <person name="Johnson J."/>
            <person name="Friedman R."/>
            <person name="Rodriguez-Valera F."/>
        </authorList>
    </citation>
    <scope>NUCLEOTIDE SEQUENCE [LARGE SCALE GENOMIC DNA]</scope>
    <source>
        <strain evidence="2">DSM 17117 / CIP 110805 / LMG 28347 / Deep ecotype</strain>
    </source>
</reference>
<dbReference type="RefSeq" id="WP_012519194.1">
    <property type="nucleotide sequence ID" value="NC_011138.3"/>
</dbReference>
<gene>
    <name evidence="1" type="ordered locus">MADE_1013840</name>
</gene>
<dbReference type="AlphaFoldDB" id="F2GAG8"/>
<name>F2GAG8_ALTMD</name>
<dbReference type="Proteomes" id="UP000001870">
    <property type="component" value="Chromosome"/>
</dbReference>
<dbReference type="InterPro" id="IPR029058">
    <property type="entry name" value="AB_hydrolase_fold"/>
</dbReference>
<dbReference type="KEGG" id="amc:MADE_1013840"/>
<sequence>MQIEDNYILKQPAKKSDITVVVFSAVDCLPGQFHSVKALQNFDVNKVFVNCENNSWYIEGIPGLGRSWKEAATKLYEIAQKLTETGSGTVLYFGGSMGGTGALLYGLYSKVDAIISTGSEATFFKKGSYSANKFAGSEKIQIDWSKLISGYNGNLLMLYGDLENVDREASLEFTSIDEKFEDAIYNIKNYGHRVPVFIAEKFGIKKFIELFLQEPETIINKIGNLND</sequence>
<keyword evidence="2" id="KW-1185">Reference proteome</keyword>
<evidence type="ECO:0008006" key="3">
    <source>
        <dbReference type="Google" id="ProtNLM"/>
    </source>
</evidence>
<accession>F2GAG8</accession>